<dbReference type="PROSITE" id="PS00486">
    <property type="entry name" value="DNA_MISMATCH_REPAIR_2"/>
    <property type="match status" value="1"/>
</dbReference>
<dbReference type="InterPro" id="IPR000432">
    <property type="entry name" value="DNA_mismatch_repair_MutS_C"/>
</dbReference>
<keyword evidence="5" id="KW-0227">DNA damage</keyword>
<dbReference type="GO" id="GO:0032301">
    <property type="term" value="C:MutSalpha complex"/>
    <property type="evidence" value="ECO:0007669"/>
    <property type="project" value="TreeGrafter"/>
</dbReference>
<dbReference type="PIRSF" id="PIRSF005813">
    <property type="entry name" value="MSH2"/>
    <property type="match status" value="1"/>
</dbReference>
<keyword evidence="2" id="KW-0547">Nucleotide-binding</keyword>
<dbReference type="PANTHER" id="PTHR11361">
    <property type="entry name" value="DNA MISMATCH REPAIR PROTEIN MUTS FAMILY MEMBER"/>
    <property type="match status" value="1"/>
</dbReference>
<dbReference type="PANTHER" id="PTHR11361:SF35">
    <property type="entry name" value="DNA MISMATCH REPAIR PROTEIN MSH2"/>
    <property type="match status" value="1"/>
</dbReference>
<dbReference type="eggNOG" id="KOG0219">
    <property type="taxonomic scope" value="Eukaryota"/>
</dbReference>
<dbReference type="Gene3D" id="3.30.420.110">
    <property type="entry name" value="MutS, connector domain"/>
    <property type="match status" value="1"/>
</dbReference>
<evidence type="ECO:0000256" key="4">
    <source>
        <dbReference type="ARBA" id="ARBA00023125"/>
    </source>
</evidence>
<dbReference type="EMBL" id="KI914006">
    <property type="protein sequence ID" value="ETV91846.1"/>
    <property type="molecule type" value="Genomic_DNA"/>
</dbReference>
<dbReference type="SMART" id="SM00534">
    <property type="entry name" value="MUTSac"/>
    <property type="match status" value="1"/>
</dbReference>
<keyword evidence="6" id="KW-0175">Coiled coil</keyword>
<dbReference type="GO" id="GO:0005524">
    <property type="term" value="F:ATP binding"/>
    <property type="evidence" value="ECO:0007669"/>
    <property type="project" value="UniProtKB-KW"/>
</dbReference>
<dbReference type="GeneID" id="20090723"/>
<dbReference type="Pfam" id="PF00488">
    <property type="entry name" value="MutS_V"/>
    <property type="match status" value="1"/>
</dbReference>
<dbReference type="Pfam" id="PF05192">
    <property type="entry name" value="MutS_III"/>
    <property type="match status" value="1"/>
</dbReference>
<dbReference type="InterPro" id="IPR027417">
    <property type="entry name" value="P-loop_NTPase"/>
</dbReference>
<evidence type="ECO:0000256" key="6">
    <source>
        <dbReference type="SAM" id="Coils"/>
    </source>
</evidence>
<dbReference type="RefSeq" id="XP_008879483.1">
    <property type="nucleotide sequence ID" value="XM_008881261.1"/>
</dbReference>
<dbReference type="Gene3D" id="3.40.50.300">
    <property type="entry name" value="P-loop containing nucleotide triphosphate hydrolases"/>
    <property type="match status" value="1"/>
</dbReference>
<evidence type="ECO:0000256" key="5">
    <source>
        <dbReference type="ARBA" id="ARBA00023204"/>
    </source>
</evidence>
<dbReference type="InterPro" id="IPR036678">
    <property type="entry name" value="MutS_con_dom_sf"/>
</dbReference>
<dbReference type="SMART" id="SM00533">
    <property type="entry name" value="MUTSd"/>
    <property type="match status" value="1"/>
</dbReference>
<protein>
    <recommendedName>
        <fullName evidence="7">DNA mismatch repair proteins mutS family domain-containing protein</fullName>
    </recommendedName>
</protein>
<keyword evidence="5" id="KW-0234">DNA repair</keyword>
<dbReference type="OrthoDB" id="295033at2759"/>
<evidence type="ECO:0000256" key="1">
    <source>
        <dbReference type="ARBA" id="ARBA00006271"/>
    </source>
</evidence>
<sequence length="776" mass="85501">MSRFNDGMMDDHDSAHESIPGYVTMAVQVRSKKQQNEVGVAVRRPRARKSCVRNAPGEDKNQWELILYSFTDCNQLSTLDNLLVQVAPSECLAMEGDADSKVFRLLLQSHGVEKTAVPPKRFKTTSAAMETNLCRLIGTSGIQATHRVEIEMELALGALSAIIETQSLLLDTDSFGTYSLSVGNIASAVQLDRAALTALNLLPDPMLSGSHQTQNASVLELLNRGKTAMGRRMLERWIRMPLMNADAIAERQEVVSTFVQESTLRMELLDECMKGLPDLEKLATTLGKVKHVKLDHLVSVYDAAKFVLPRIVNALDDHESLHAAFKHPLEKVQADFQGFIGLIEELVDFNSRPNVTVNAKHDQELQDIRNALHQVEGEIEDEHARAKDDIGGDIKCEKDKVRGYVFRLINKKEEERLSKMKNVHICQVLVNGLYFTTNKLKQLGKVYLQHVADYEARQTHILAAAIEVAATYVPVLESASTLLATLDVLLGFAHVASHASYCRPVIGTSAIVIDGARHPCVELQDGVQFIPNNVDMDAATSRFQLITGPNMGGKSTYIRALGAIVVMAQVGSFVPATSAMLPIVDKLLVRVGAGDMQQRGVSTFMLEMLEAAVICKKATNKSLVIIDELGRGTSTYDGFGLAWAISEYLVQRRCWCVFATHFHELTALAHDKSVEATGVVNKHLTAHTTENHIAMVYEVRDGPCLESFGIHVAEMAGFPQSVVGLAKRKAKELEHFDMAKSTTRDHEPASFKRRFRALDVPSMSDDAVLTAVAALL</sequence>
<dbReference type="InterPro" id="IPR007696">
    <property type="entry name" value="DNA_mismatch_repair_MutS_core"/>
</dbReference>
<dbReference type="SUPFAM" id="SSF48334">
    <property type="entry name" value="DNA repair protein MutS, domain III"/>
    <property type="match status" value="1"/>
</dbReference>
<dbReference type="VEuPathDB" id="FungiDB:H310_13673"/>
<dbReference type="InterPro" id="IPR007861">
    <property type="entry name" value="DNA_mismatch_repair_MutS_clamp"/>
</dbReference>
<organism evidence="8">
    <name type="scientific">Aphanomyces invadans</name>
    <dbReference type="NCBI Taxonomy" id="157072"/>
    <lineage>
        <taxon>Eukaryota</taxon>
        <taxon>Sar</taxon>
        <taxon>Stramenopiles</taxon>
        <taxon>Oomycota</taxon>
        <taxon>Saprolegniomycetes</taxon>
        <taxon>Saprolegniales</taxon>
        <taxon>Verrucalvaceae</taxon>
        <taxon>Aphanomyces</taxon>
    </lineage>
</organism>
<dbReference type="Pfam" id="PF05190">
    <property type="entry name" value="MutS_IV"/>
    <property type="match status" value="1"/>
</dbReference>
<dbReference type="Gene3D" id="1.10.1420.10">
    <property type="match status" value="2"/>
</dbReference>
<dbReference type="GO" id="GO:0030983">
    <property type="term" value="F:mismatched DNA binding"/>
    <property type="evidence" value="ECO:0007669"/>
    <property type="project" value="InterPro"/>
</dbReference>
<keyword evidence="4" id="KW-0238">DNA-binding</keyword>
<evidence type="ECO:0000259" key="7">
    <source>
        <dbReference type="PROSITE" id="PS00486"/>
    </source>
</evidence>
<feature type="coiled-coil region" evidence="6">
    <location>
        <begin position="358"/>
        <end position="385"/>
    </location>
</feature>
<evidence type="ECO:0000313" key="8">
    <source>
        <dbReference type="EMBL" id="ETV91846.1"/>
    </source>
</evidence>
<accession>A0A024TE38</accession>
<keyword evidence="3" id="KW-0067">ATP-binding</keyword>
<dbReference type="InterPro" id="IPR011184">
    <property type="entry name" value="DNA_mismatch_repair_Msh2"/>
</dbReference>
<dbReference type="InterPro" id="IPR045076">
    <property type="entry name" value="MutS"/>
</dbReference>
<dbReference type="STRING" id="157072.A0A024TE38"/>
<proteinExistence type="inferred from homology"/>
<dbReference type="GO" id="GO:0006312">
    <property type="term" value="P:mitotic recombination"/>
    <property type="evidence" value="ECO:0007669"/>
    <property type="project" value="TreeGrafter"/>
</dbReference>
<dbReference type="InterPro" id="IPR036187">
    <property type="entry name" value="DNA_mismatch_repair_MutS_sf"/>
</dbReference>
<dbReference type="SUPFAM" id="SSF52540">
    <property type="entry name" value="P-loop containing nucleoside triphosphate hydrolases"/>
    <property type="match status" value="1"/>
</dbReference>
<name>A0A024TE38_9STRA</name>
<dbReference type="GO" id="GO:0006298">
    <property type="term" value="P:mismatch repair"/>
    <property type="evidence" value="ECO:0007669"/>
    <property type="project" value="InterPro"/>
</dbReference>
<reference evidence="8" key="1">
    <citation type="submission" date="2013-12" db="EMBL/GenBank/DDBJ databases">
        <title>The Genome Sequence of Aphanomyces invadans NJM9701.</title>
        <authorList>
            <consortium name="The Broad Institute Genomics Platform"/>
            <person name="Russ C."/>
            <person name="Tyler B."/>
            <person name="van West P."/>
            <person name="Dieguez-Uribeondo J."/>
            <person name="Young S.K."/>
            <person name="Zeng Q."/>
            <person name="Gargeya S."/>
            <person name="Fitzgerald M."/>
            <person name="Abouelleil A."/>
            <person name="Alvarado L."/>
            <person name="Chapman S.B."/>
            <person name="Gainer-Dewar J."/>
            <person name="Goldberg J."/>
            <person name="Griggs A."/>
            <person name="Gujja S."/>
            <person name="Hansen M."/>
            <person name="Howarth C."/>
            <person name="Imamovic A."/>
            <person name="Ireland A."/>
            <person name="Larimer J."/>
            <person name="McCowan C."/>
            <person name="Murphy C."/>
            <person name="Pearson M."/>
            <person name="Poon T.W."/>
            <person name="Priest M."/>
            <person name="Roberts A."/>
            <person name="Saif S."/>
            <person name="Shea T."/>
            <person name="Sykes S."/>
            <person name="Wortman J."/>
            <person name="Nusbaum C."/>
            <person name="Birren B."/>
        </authorList>
    </citation>
    <scope>NUCLEOTIDE SEQUENCE [LARGE SCALE GENOMIC DNA]</scope>
    <source>
        <strain evidence="8">NJM9701</strain>
    </source>
</reference>
<comment type="similarity">
    <text evidence="1">Belongs to the DNA mismatch repair MutS family.</text>
</comment>
<feature type="domain" description="DNA mismatch repair proteins mutS family" evidence="7">
    <location>
        <begin position="622"/>
        <end position="638"/>
    </location>
</feature>
<gene>
    <name evidence="8" type="ORF">H310_13673</name>
</gene>
<evidence type="ECO:0000256" key="2">
    <source>
        <dbReference type="ARBA" id="ARBA00022741"/>
    </source>
</evidence>
<dbReference type="AlphaFoldDB" id="A0A024TE38"/>
<evidence type="ECO:0000256" key="3">
    <source>
        <dbReference type="ARBA" id="ARBA00022840"/>
    </source>
</evidence>
<dbReference type="GO" id="GO:0140664">
    <property type="term" value="F:ATP-dependent DNA damage sensor activity"/>
    <property type="evidence" value="ECO:0007669"/>
    <property type="project" value="InterPro"/>
</dbReference>